<evidence type="ECO:0000313" key="4">
    <source>
        <dbReference type="Proteomes" id="UP001431532"/>
    </source>
</evidence>
<dbReference type="SUPFAM" id="SSF56349">
    <property type="entry name" value="DNA breaking-rejoining enzymes"/>
    <property type="match status" value="1"/>
</dbReference>
<gene>
    <name evidence="3" type="ORF">QJ521_02240</name>
</gene>
<keyword evidence="1" id="KW-0233">DNA recombination</keyword>
<dbReference type="PANTHER" id="PTHR30349:SF81">
    <property type="entry name" value="TYROSINE RECOMBINASE XERC"/>
    <property type="match status" value="1"/>
</dbReference>
<dbReference type="InterPro" id="IPR050090">
    <property type="entry name" value="Tyrosine_recombinase_XerCD"/>
</dbReference>
<dbReference type="Proteomes" id="UP001431532">
    <property type="component" value="Unassembled WGS sequence"/>
</dbReference>
<dbReference type="InterPro" id="IPR002104">
    <property type="entry name" value="Integrase_catalytic"/>
</dbReference>
<dbReference type="Pfam" id="PF00589">
    <property type="entry name" value="Phage_integrase"/>
    <property type="match status" value="1"/>
</dbReference>
<proteinExistence type="predicted"/>
<dbReference type="InterPro" id="IPR013762">
    <property type="entry name" value="Integrase-like_cat_sf"/>
</dbReference>
<dbReference type="PANTHER" id="PTHR30349">
    <property type="entry name" value="PHAGE INTEGRASE-RELATED"/>
    <property type="match status" value="1"/>
</dbReference>
<organism evidence="3 4">
    <name type="scientific">Peloplasma aerotolerans</name>
    <dbReference type="NCBI Taxonomy" id="3044389"/>
    <lineage>
        <taxon>Bacteria</taxon>
        <taxon>Bacillati</taxon>
        <taxon>Mycoplasmatota</taxon>
        <taxon>Mollicutes</taxon>
        <taxon>Acholeplasmatales</taxon>
        <taxon>Acholeplasmataceae</taxon>
        <taxon>Peloplasma</taxon>
    </lineage>
</organism>
<protein>
    <submittedName>
        <fullName evidence="3">Tyrosine-type recombinase/integrase</fullName>
    </submittedName>
</protein>
<dbReference type="GO" id="GO:0006310">
    <property type="term" value="P:DNA recombination"/>
    <property type="evidence" value="ECO:0007669"/>
    <property type="project" value="UniProtKB-KW"/>
</dbReference>
<evidence type="ECO:0000313" key="3">
    <source>
        <dbReference type="EMBL" id="MDI6452372.1"/>
    </source>
</evidence>
<accession>A0AAW6U398</accession>
<dbReference type="RefSeq" id="WP_282838787.1">
    <property type="nucleotide sequence ID" value="NZ_JASCXW010000004.1"/>
</dbReference>
<dbReference type="GO" id="GO:0003677">
    <property type="term" value="F:DNA binding"/>
    <property type="evidence" value="ECO:0007669"/>
    <property type="project" value="InterPro"/>
</dbReference>
<dbReference type="PROSITE" id="PS51898">
    <property type="entry name" value="TYR_RECOMBINASE"/>
    <property type="match status" value="1"/>
</dbReference>
<evidence type="ECO:0000256" key="1">
    <source>
        <dbReference type="ARBA" id="ARBA00023172"/>
    </source>
</evidence>
<keyword evidence="4" id="KW-1185">Reference proteome</keyword>
<dbReference type="GO" id="GO:0015074">
    <property type="term" value="P:DNA integration"/>
    <property type="evidence" value="ECO:0007669"/>
    <property type="project" value="InterPro"/>
</dbReference>
<feature type="domain" description="Tyr recombinase" evidence="2">
    <location>
        <begin position="39"/>
        <end position="227"/>
    </location>
</feature>
<dbReference type="Gene3D" id="1.10.443.10">
    <property type="entry name" value="Intergrase catalytic core"/>
    <property type="match status" value="1"/>
</dbReference>
<dbReference type="InterPro" id="IPR011010">
    <property type="entry name" value="DNA_brk_join_enz"/>
</dbReference>
<evidence type="ECO:0000259" key="2">
    <source>
        <dbReference type="PROSITE" id="PS51898"/>
    </source>
</evidence>
<comment type="caution">
    <text evidence="3">The sequence shown here is derived from an EMBL/GenBank/DDBJ whole genome shotgun (WGS) entry which is preliminary data.</text>
</comment>
<name>A0AAW6U398_9MOLU</name>
<dbReference type="EMBL" id="JASCXW010000004">
    <property type="protein sequence ID" value="MDI6452372.1"/>
    <property type="molecule type" value="Genomic_DNA"/>
</dbReference>
<reference evidence="3" key="1">
    <citation type="submission" date="2023-05" db="EMBL/GenBank/DDBJ databases">
        <title>Mariniplasma microaerophilum sp. nov., a novel anaerobic mollicute isolated from terrestrial mud volcano, Taman Peninsula, Russia.</title>
        <authorList>
            <person name="Khomyakova M.A."/>
            <person name="Merkel A.Y."/>
            <person name="Slobodkin A.I."/>
        </authorList>
    </citation>
    <scope>NUCLEOTIDE SEQUENCE</scope>
    <source>
        <strain evidence="3">M4Ah</strain>
    </source>
</reference>
<sequence length="239" mass="27916">MLKGLYQYLSLNQARLNLPEAYAHNIMAPIKNEKIEKRTTKPILTPEQAKQLLLSLKDHRRCSWHFRDYAMIYLMVTTGLRSIEVRRAKIKDLKIIQDKRILYIQGKGRSSKDEFVKISKGVNEAIEDYLKIRKDQSPYLFASRAKRSKKPLTRTIFISIFKRALNDAGLESIHMTAHCLRHTAATFNIKRGGTLKETKRLLRHQSMSNTLIYTHHIDNIKDETVSDLEDFIFSQEKNK</sequence>
<dbReference type="AlphaFoldDB" id="A0AAW6U398"/>